<dbReference type="HOGENOM" id="CLU_2933688_0_0_10"/>
<evidence type="ECO:0000313" key="2">
    <source>
        <dbReference type="Proteomes" id="UP000001635"/>
    </source>
</evidence>
<dbReference type="STRING" id="880070.Cycma_1495"/>
<dbReference type="AlphaFoldDB" id="G0J3Q3"/>
<sequence length="60" mass="6775">MSGTCYLIYTWESIPLAGQANLEPQVTSESNKIVYLTKLKNLKDLCFNLNYPLQSLDFGS</sequence>
<accession>G0J3Q3</accession>
<organism evidence="1 2">
    <name type="scientific">Cyclobacterium marinum (strain ATCC 25205 / DSM 745 / LMG 13164 / NCIMB 1802)</name>
    <name type="common">Flectobacillus marinus</name>
    <dbReference type="NCBI Taxonomy" id="880070"/>
    <lineage>
        <taxon>Bacteria</taxon>
        <taxon>Pseudomonadati</taxon>
        <taxon>Bacteroidota</taxon>
        <taxon>Cytophagia</taxon>
        <taxon>Cytophagales</taxon>
        <taxon>Cyclobacteriaceae</taxon>
        <taxon>Cyclobacterium</taxon>
    </lineage>
</organism>
<keyword evidence="2" id="KW-1185">Reference proteome</keyword>
<dbReference type="Proteomes" id="UP000001635">
    <property type="component" value="Chromosome"/>
</dbReference>
<evidence type="ECO:0000313" key="1">
    <source>
        <dbReference type="EMBL" id="AEL25259.1"/>
    </source>
</evidence>
<reference evidence="2" key="1">
    <citation type="submission" date="2011-07" db="EMBL/GenBank/DDBJ databases">
        <title>The complete genome of Cyclobacterium marinum DSM 745.</title>
        <authorList>
            <person name="Lucas S."/>
            <person name="Han J."/>
            <person name="Lapidus A."/>
            <person name="Bruce D."/>
            <person name="Goodwin L."/>
            <person name="Pitluck S."/>
            <person name="Peters L."/>
            <person name="Kyrpides N."/>
            <person name="Mavromatis K."/>
            <person name="Ivanova N."/>
            <person name="Ovchinnikova G."/>
            <person name="Chertkov O."/>
            <person name="Detter J.C."/>
            <person name="Tapia R."/>
            <person name="Han C."/>
            <person name="Land M."/>
            <person name="Hauser L."/>
            <person name="Markowitz V."/>
            <person name="Cheng J.-F."/>
            <person name="Hugenholtz P."/>
            <person name="Woyke T."/>
            <person name="Wu D."/>
            <person name="Tindall B."/>
            <person name="Schuetze A."/>
            <person name="Brambilla E."/>
            <person name="Klenk H.-P."/>
            <person name="Eisen J.A."/>
        </authorList>
    </citation>
    <scope>NUCLEOTIDE SEQUENCE [LARGE SCALE GENOMIC DNA]</scope>
    <source>
        <strain evidence="2">ATCC 25205 / DSM 745 / LMG 13164 / NCIMB 1802</strain>
    </source>
</reference>
<gene>
    <name evidence="1" type="ordered locus">Cycma_1495</name>
</gene>
<proteinExistence type="predicted"/>
<protein>
    <submittedName>
        <fullName evidence="1">Uncharacterized protein</fullName>
    </submittedName>
</protein>
<name>G0J3Q3_CYCMS</name>
<dbReference type="KEGG" id="cmr:Cycma_1495"/>
<dbReference type="EMBL" id="CP002955">
    <property type="protein sequence ID" value="AEL25259.1"/>
    <property type="molecule type" value="Genomic_DNA"/>
</dbReference>